<feature type="domain" description="Peptidase C39" evidence="13">
    <location>
        <begin position="6"/>
        <end position="125"/>
    </location>
</feature>
<evidence type="ECO:0000256" key="8">
    <source>
        <dbReference type="ARBA" id="ARBA00022989"/>
    </source>
</evidence>
<dbReference type="Gene3D" id="3.40.50.300">
    <property type="entry name" value="P-loop containing nucleotide triphosphate hydrolases"/>
    <property type="match status" value="1"/>
</dbReference>
<dbReference type="GO" id="GO:0006508">
    <property type="term" value="P:proteolysis"/>
    <property type="evidence" value="ECO:0007669"/>
    <property type="project" value="InterPro"/>
</dbReference>
<keyword evidence="2" id="KW-1003">Cell membrane</keyword>
<dbReference type="PROSITE" id="PS00211">
    <property type="entry name" value="ABC_TRANSPORTER_1"/>
    <property type="match status" value="1"/>
</dbReference>
<dbReference type="InterPro" id="IPR027417">
    <property type="entry name" value="P-loop_NTPase"/>
</dbReference>
<evidence type="ECO:0000256" key="7">
    <source>
        <dbReference type="ARBA" id="ARBA00022840"/>
    </source>
</evidence>
<feature type="transmembrane region" description="Helical" evidence="10">
    <location>
        <begin position="393"/>
        <end position="420"/>
    </location>
</feature>
<dbReference type="Pfam" id="PF03412">
    <property type="entry name" value="Peptidase_C39"/>
    <property type="match status" value="1"/>
</dbReference>
<reference evidence="14 15" key="1">
    <citation type="submission" date="2018-11" db="EMBL/GenBank/DDBJ databases">
        <title>Paraburkholderia sp. DHOA04, isolated from soil.</title>
        <authorList>
            <person name="Gao Z.-H."/>
            <person name="Qiu L.-H."/>
            <person name="Fu J.-C."/>
        </authorList>
    </citation>
    <scope>NUCLEOTIDE SEQUENCE [LARGE SCALE GENOMIC DNA]</scope>
    <source>
        <strain evidence="14 15">DHOA04</strain>
    </source>
</reference>
<feature type="transmembrane region" description="Helical" evidence="10">
    <location>
        <begin position="299"/>
        <end position="317"/>
    </location>
</feature>
<name>A0A3N6MW33_9BURK</name>
<feature type="transmembrane region" description="Helical" evidence="10">
    <location>
        <begin position="268"/>
        <end position="293"/>
    </location>
</feature>
<sequence>MKLIYQNEVAECGYACLAMVLTHLGRATEVREISALRPISANGLTLLDLYDVALEFGLEVEAYKFSADQISQIRRGSILHFGGAHFVVFERATPGYVRIIDPAAGRRRIAMDTFLACISGYLIQCSPTPALPRIRSRSRVPRALKQVRALTPELTSLIAKVVFVAAACQFAILAMPYLGKLVLDNVVAQDNLNLLNVLVLTFAGIFLTGALGKYVQGYLTEFAYGKAQINVTQSLLLRVLRNPIPFFEKRNVGDLFSKFRIQSDITAFATRTTISMVVDGCVALIALALMLVLSPQLTAVALGVFTTYVAVALALYVRMRETHELVMEESARCDDALFETFRAAAMIKLSSGEVRRTTQYLTRFRGYSAAQLHHSRLEQVRGATLQLLNYGELLAVMWLAANQMVAGAMSMGVFYSFMIYKSLLSERLSNVINGVVSGLMLSVPASRVADLVEQEPERYASADMVHRTPETRAFESIQIQDVTFRYGVSDQPVLREANLSIRRGDKIAISGPSGSGKSTLFKLIGAVEPLQQGEMAFNGIAWSNVTVDEVRRHIAQTRQGDIILHGSIADNVTMFKGQVDEDRLHRTLEEVGLLPDIMRLPMRSRTVISDSIANISAGQRQRLLLARALYEEKEVLLLDEPTSNLDPASVRLIGDLLLRLDRTVVVITHDESLASRFPQRYRLCDGALVAQGAA</sequence>
<dbReference type="InterPro" id="IPR036640">
    <property type="entry name" value="ABC1_TM_sf"/>
</dbReference>
<dbReference type="RefSeq" id="WP_124153789.1">
    <property type="nucleotide sequence ID" value="NZ_RQIS01000027.1"/>
</dbReference>
<keyword evidence="8 10" id="KW-1133">Transmembrane helix</keyword>
<dbReference type="EMBL" id="RQIS01000027">
    <property type="protein sequence ID" value="RQH00572.1"/>
    <property type="molecule type" value="Genomic_DNA"/>
</dbReference>
<keyword evidence="3" id="KW-0997">Cell inner membrane</keyword>
<dbReference type="PANTHER" id="PTHR43394:SF1">
    <property type="entry name" value="ATP-BINDING CASSETTE SUB-FAMILY B MEMBER 10, MITOCHONDRIAL"/>
    <property type="match status" value="1"/>
</dbReference>
<evidence type="ECO:0000256" key="2">
    <source>
        <dbReference type="ARBA" id="ARBA00022475"/>
    </source>
</evidence>
<dbReference type="Gene3D" id="1.20.1560.10">
    <property type="entry name" value="ABC transporter type 1, transmembrane domain"/>
    <property type="match status" value="1"/>
</dbReference>
<proteinExistence type="predicted"/>
<feature type="domain" description="ABC transmembrane type-1" evidence="12">
    <location>
        <begin position="161"/>
        <end position="440"/>
    </location>
</feature>
<dbReference type="InterPro" id="IPR011527">
    <property type="entry name" value="ABC1_TM_dom"/>
</dbReference>
<dbReference type="SMART" id="SM00382">
    <property type="entry name" value="AAA"/>
    <property type="match status" value="1"/>
</dbReference>
<evidence type="ECO:0000313" key="14">
    <source>
        <dbReference type="EMBL" id="RQH00572.1"/>
    </source>
</evidence>
<dbReference type="InterPro" id="IPR005074">
    <property type="entry name" value="Peptidase_C39"/>
</dbReference>
<dbReference type="GO" id="GO:0016887">
    <property type="term" value="F:ATP hydrolysis activity"/>
    <property type="evidence" value="ECO:0007669"/>
    <property type="project" value="InterPro"/>
</dbReference>
<dbReference type="GO" id="GO:0015421">
    <property type="term" value="F:ABC-type oligopeptide transporter activity"/>
    <property type="evidence" value="ECO:0007669"/>
    <property type="project" value="TreeGrafter"/>
</dbReference>
<evidence type="ECO:0000256" key="10">
    <source>
        <dbReference type="SAM" id="Phobius"/>
    </source>
</evidence>
<keyword evidence="7" id="KW-0067">ATP-binding</keyword>
<dbReference type="Gene3D" id="3.90.70.10">
    <property type="entry name" value="Cysteine proteinases"/>
    <property type="match status" value="1"/>
</dbReference>
<keyword evidence="9 10" id="KW-0472">Membrane</keyword>
<dbReference type="CDD" id="cd03228">
    <property type="entry name" value="ABCC_MRP_Like"/>
    <property type="match status" value="1"/>
</dbReference>
<feature type="transmembrane region" description="Helical" evidence="10">
    <location>
        <begin position="154"/>
        <end position="174"/>
    </location>
</feature>
<gene>
    <name evidence="14" type="ORF">D1Y85_25135</name>
</gene>
<dbReference type="Pfam" id="PF00664">
    <property type="entry name" value="ABC_membrane"/>
    <property type="match status" value="1"/>
</dbReference>
<dbReference type="SUPFAM" id="SSF90123">
    <property type="entry name" value="ABC transporter transmembrane region"/>
    <property type="match status" value="1"/>
</dbReference>
<comment type="caution">
    <text evidence="14">The sequence shown here is derived from an EMBL/GenBank/DDBJ whole genome shotgun (WGS) entry which is preliminary data.</text>
</comment>
<dbReference type="PROSITE" id="PS50990">
    <property type="entry name" value="PEPTIDASE_C39"/>
    <property type="match status" value="1"/>
</dbReference>
<feature type="transmembrane region" description="Helical" evidence="10">
    <location>
        <begin position="194"/>
        <end position="212"/>
    </location>
</feature>
<feature type="domain" description="ABC transporter" evidence="11">
    <location>
        <begin position="477"/>
        <end position="694"/>
    </location>
</feature>
<evidence type="ECO:0000256" key="9">
    <source>
        <dbReference type="ARBA" id="ARBA00023136"/>
    </source>
</evidence>
<protein>
    <submittedName>
        <fullName evidence="14">Peptidase domain-containing ABC transporter</fullName>
    </submittedName>
</protein>
<evidence type="ECO:0000313" key="15">
    <source>
        <dbReference type="Proteomes" id="UP000272778"/>
    </source>
</evidence>
<comment type="subcellular location">
    <subcellularLocation>
        <location evidence="1">Cell membrane</location>
        <topology evidence="1">Multi-pass membrane protein</topology>
    </subcellularLocation>
</comment>
<dbReference type="InterPro" id="IPR003439">
    <property type="entry name" value="ABC_transporter-like_ATP-bd"/>
</dbReference>
<dbReference type="GO" id="GO:0005524">
    <property type="term" value="F:ATP binding"/>
    <property type="evidence" value="ECO:0007669"/>
    <property type="project" value="UniProtKB-KW"/>
</dbReference>
<dbReference type="PANTHER" id="PTHR43394">
    <property type="entry name" value="ATP-DEPENDENT PERMEASE MDL1, MITOCHONDRIAL"/>
    <property type="match status" value="1"/>
</dbReference>
<keyword evidence="5" id="KW-0547">Nucleotide-binding</keyword>
<dbReference type="SUPFAM" id="SSF52540">
    <property type="entry name" value="P-loop containing nucleoside triphosphate hydrolases"/>
    <property type="match status" value="1"/>
</dbReference>
<keyword evidence="6" id="KW-0378">Hydrolase</keyword>
<dbReference type="OrthoDB" id="8554730at2"/>
<evidence type="ECO:0000259" key="13">
    <source>
        <dbReference type="PROSITE" id="PS50990"/>
    </source>
</evidence>
<evidence type="ECO:0000256" key="5">
    <source>
        <dbReference type="ARBA" id="ARBA00022741"/>
    </source>
</evidence>
<dbReference type="InterPro" id="IPR003593">
    <property type="entry name" value="AAA+_ATPase"/>
</dbReference>
<dbReference type="PROSITE" id="PS50929">
    <property type="entry name" value="ABC_TM1F"/>
    <property type="match status" value="1"/>
</dbReference>
<keyword evidence="4 10" id="KW-0812">Transmembrane</keyword>
<dbReference type="AlphaFoldDB" id="A0A3N6MW33"/>
<dbReference type="PROSITE" id="PS50893">
    <property type="entry name" value="ABC_TRANSPORTER_2"/>
    <property type="match status" value="1"/>
</dbReference>
<dbReference type="GO" id="GO:0008233">
    <property type="term" value="F:peptidase activity"/>
    <property type="evidence" value="ECO:0007669"/>
    <property type="project" value="InterPro"/>
</dbReference>
<keyword evidence="15" id="KW-1185">Reference proteome</keyword>
<dbReference type="InterPro" id="IPR039421">
    <property type="entry name" value="Type_1_exporter"/>
</dbReference>
<evidence type="ECO:0000256" key="4">
    <source>
        <dbReference type="ARBA" id="ARBA00022692"/>
    </source>
</evidence>
<organism evidence="14 15">
    <name type="scientific">Paraburkholderia dinghuensis</name>
    <dbReference type="NCBI Taxonomy" id="2305225"/>
    <lineage>
        <taxon>Bacteria</taxon>
        <taxon>Pseudomonadati</taxon>
        <taxon>Pseudomonadota</taxon>
        <taxon>Betaproteobacteria</taxon>
        <taxon>Burkholderiales</taxon>
        <taxon>Burkholderiaceae</taxon>
        <taxon>Paraburkholderia</taxon>
    </lineage>
</organism>
<dbReference type="GO" id="GO:0005886">
    <property type="term" value="C:plasma membrane"/>
    <property type="evidence" value="ECO:0007669"/>
    <property type="project" value="UniProtKB-SubCell"/>
</dbReference>
<evidence type="ECO:0000256" key="1">
    <source>
        <dbReference type="ARBA" id="ARBA00004651"/>
    </source>
</evidence>
<dbReference type="Proteomes" id="UP000272778">
    <property type="component" value="Unassembled WGS sequence"/>
</dbReference>
<evidence type="ECO:0000259" key="12">
    <source>
        <dbReference type="PROSITE" id="PS50929"/>
    </source>
</evidence>
<dbReference type="InterPro" id="IPR017871">
    <property type="entry name" value="ABC_transporter-like_CS"/>
</dbReference>
<accession>A0A3N6MW33</accession>
<evidence type="ECO:0000256" key="3">
    <source>
        <dbReference type="ARBA" id="ARBA00022519"/>
    </source>
</evidence>
<dbReference type="Pfam" id="PF00005">
    <property type="entry name" value="ABC_tran"/>
    <property type="match status" value="1"/>
</dbReference>
<evidence type="ECO:0000256" key="6">
    <source>
        <dbReference type="ARBA" id="ARBA00022801"/>
    </source>
</evidence>
<evidence type="ECO:0000259" key="11">
    <source>
        <dbReference type="PROSITE" id="PS50893"/>
    </source>
</evidence>